<protein>
    <recommendedName>
        <fullName evidence="4">DUF4405 domain-containing protein</fullName>
    </recommendedName>
</protein>
<reference evidence="2 3" key="1">
    <citation type="submission" date="2016-03" db="EMBL/GenBank/DDBJ databases">
        <title>Deep-sea bacteria in the southern Pacific.</title>
        <authorList>
            <person name="Tang K."/>
        </authorList>
    </citation>
    <scope>NUCLEOTIDE SEQUENCE [LARGE SCALE GENOMIC DNA]</scope>
    <source>
        <strain evidence="2 3">JLT2016</strain>
    </source>
</reference>
<feature type="transmembrane region" description="Helical" evidence="1">
    <location>
        <begin position="12"/>
        <end position="31"/>
    </location>
</feature>
<dbReference type="AlphaFoldDB" id="A0A1U7D0B5"/>
<dbReference type="EMBL" id="CP014796">
    <property type="protein sequence ID" value="APX21525.1"/>
    <property type="molecule type" value="Genomic_DNA"/>
</dbReference>
<keyword evidence="1" id="KW-0812">Transmembrane</keyword>
<gene>
    <name evidence="2" type="ORF">Ga0080559_TMP729</name>
</gene>
<accession>A0A1U7D0B5</accession>
<dbReference type="STRING" id="1229727.Ga0080559_TMP729"/>
<keyword evidence="1" id="KW-0472">Membrane</keyword>
<feature type="transmembrane region" description="Helical" evidence="1">
    <location>
        <begin position="37"/>
        <end position="56"/>
    </location>
</feature>
<dbReference type="OrthoDB" id="5339490at2"/>
<organism evidence="2 3">
    <name type="scientific">Salipiger profundus</name>
    <dbReference type="NCBI Taxonomy" id="1229727"/>
    <lineage>
        <taxon>Bacteria</taxon>
        <taxon>Pseudomonadati</taxon>
        <taxon>Pseudomonadota</taxon>
        <taxon>Alphaproteobacteria</taxon>
        <taxon>Rhodobacterales</taxon>
        <taxon>Roseobacteraceae</taxon>
        <taxon>Salipiger</taxon>
    </lineage>
</organism>
<feature type="transmembrane region" description="Helical" evidence="1">
    <location>
        <begin position="68"/>
        <end position="87"/>
    </location>
</feature>
<name>A0A1U7D0B5_9RHOB</name>
<evidence type="ECO:0000313" key="2">
    <source>
        <dbReference type="EMBL" id="APX21525.1"/>
    </source>
</evidence>
<proteinExistence type="predicted"/>
<evidence type="ECO:0000313" key="3">
    <source>
        <dbReference type="Proteomes" id="UP000186559"/>
    </source>
</evidence>
<evidence type="ECO:0008006" key="4">
    <source>
        <dbReference type="Google" id="ProtNLM"/>
    </source>
</evidence>
<keyword evidence="3" id="KW-1185">Reference proteome</keyword>
<dbReference type="Proteomes" id="UP000186559">
    <property type="component" value="Chromosome"/>
</dbReference>
<sequence>MTRFLNRTATPLITGLFLVALISGVALFFHWNAGAFHAMHEWLSIVLILPFALHLWKNWRPMTAYLRKPVFGLALGASALAALAFVLPTDAASGRGGRPPQFALAEVMLSGTVSEVAAILDQTPDALTERLGAAGFTVHDPEASLHEIAVDSDQPDTALYAVLAVD</sequence>
<evidence type="ECO:0000256" key="1">
    <source>
        <dbReference type="SAM" id="Phobius"/>
    </source>
</evidence>
<dbReference type="KEGG" id="tpro:Ga0080559_TMP729"/>
<keyword evidence="1" id="KW-1133">Transmembrane helix</keyword>